<protein>
    <submittedName>
        <fullName evidence="1">Uncharacterized protein</fullName>
    </submittedName>
</protein>
<geneLocation type="plasmid" evidence="1">
    <name>unnamed</name>
</geneLocation>
<dbReference type="RefSeq" id="WP_096740532.1">
    <property type="nucleotide sequence ID" value="NZ_CP023509.1"/>
</dbReference>
<dbReference type="Proteomes" id="UP000218628">
    <property type="component" value="Plasmid unnamed"/>
</dbReference>
<evidence type="ECO:0000313" key="2">
    <source>
        <dbReference type="Proteomes" id="UP000218628"/>
    </source>
</evidence>
<dbReference type="EMBL" id="CP023509">
    <property type="protein sequence ID" value="ATF62139.1"/>
    <property type="molecule type" value="Genomic_DNA"/>
</dbReference>
<proteinExistence type="predicted"/>
<organism evidence="1 2">
    <name type="scientific">Rothia mucilaginosa</name>
    <dbReference type="NCBI Taxonomy" id="43675"/>
    <lineage>
        <taxon>Bacteria</taxon>
        <taxon>Bacillati</taxon>
        <taxon>Actinomycetota</taxon>
        <taxon>Actinomycetes</taxon>
        <taxon>Micrococcales</taxon>
        <taxon>Micrococcaceae</taxon>
        <taxon>Rothia</taxon>
    </lineage>
</organism>
<evidence type="ECO:0000313" key="1">
    <source>
        <dbReference type="EMBL" id="ATF62139.1"/>
    </source>
</evidence>
<name>A0A291DCV5_9MICC</name>
<gene>
    <name evidence="1" type="ORF">CO690_00035</name>
</gene>
<dbReference type="AlphaFoldDB" id="A0A291DCV5"/>
<keyword evidence="1" id="KW-0614">Plasmid</keyword>
<sequence length="89" mass="9805">MSTFTLKGNYADNAGVQLAMKEAPGAEAFTPLLEEAKSYIKFFDTPQEQNLEMLWMLERAGFTIVSTTSTFGAEQHDPVNGHWAVTFAG</sequence>
<accession>A0A291DCV5</accession>
<reference evidence="2" key="1">
    <citation type="submission" date="2017-09" db="EMBL/GenBank/DDBJ databases">
        <title>FDA dAtabase for Regulatory Grade micrObial Sequences (FDA-ARGOS): Supporting development and validation of Infectious Disease Dx tests.</title>
        <authorList>
            <person name="Minogue T."/>
            <person name="Wolcott M."/>
            <person name="Wasieloski L."/>
            <person name="Aguilar W."/>
            <person name="Moore D."/>
            <person name="Tallon L."/>
            <person name="Sadzewicz L."/>
            <person name="Ott S."/>
            <person name="Zhao X."/>
            <person name="Nagaraj S."/>
            <person name="Vavikolanu K."/>
            <person name="Aluvathingal J."/>
            <person name="Nadendla S."/>
            <person name="Sichtig H."/>
        </authorList>
    </citation>
    <scope>NUCLEOTIDE SEQUENCE [LARGE SCALE GENOMIC DNA]</scope>
    <source>
        <strain evidence="2">FDAARGOS_369</strain>
        <plasmid evidence="2">Plasmid unnamed</plasmid>
    </source>
</reference>